<comment type="subunit">
    <text evidence="11">Heterodimer with TRMT112; this heterodimerization is necessary for the metabolic stability and activity of the catalytic subunit BUD23. Interacts with GRIP1.</text>
</comment>
<evidence type="ECO:0000256" key="3">
    <source>
        <dbReference type="ARBA" id="ARBA00005547"/>
    </source>
</evidence>
<comment type="function">
    <text evidence="10">S-adenosyl-L-methionine-dependent methyltransferase that specifically methylates the N(7) position of a guanine in 18S rRNA. Requires the methyltransferase adapter protein TRM112 for full rRNA methyltransferase activity. Involved in the pre-rRNA processing steps leading to small-subunit rRNA production independently of its RNA-modifying catalytic activity. Important for biogenesis end export of the 40S ribosomal subunit independent on its methyltransferase activity. Locus-specific steroid receptor coactivator. Potentiates transactivation by glucocorticoid (NR3C1), mineralocorticoid (NR3C2), androgen (AR) and progesterone (PGR) receptors. Required for the maintenance of open chromatin at the TSC22D3/GILZ locus to facilitate NR3C1 loading on the response elements. Required for maintenance of dimethylation on histone H3 'Lys-79' (H3K79me2), although direct histone methyltransferase activity is not observed in vitro.</text>
</comment>
<dbReference type="InterPro" id="IPR039769">
    <property type="entry name" value="Bud23-like"/>
</dbReference>
<comment type="subcellular location">
    <subcellularLocation>
        <location evidence="2">Cytoplasm</location>
    </subcellularLocation>
    <subcellularLocation>
        <location evidence="1">Nucleus</location>
    </subcellularLocation>
</comment>
<dbReference type="CDD" id="cd02440">
    <property type="entry name" value="AdoMet_MTases"/>
    <property type="match status" value="1"/>
</dbReference>
<evidence type="ECO:0000256" key="7">
    <source>
        <dbReference type="ARBA" id="ARBA00022691"/>
    </source>
</evidence>
<comment type="similarity">
    <text evidence="3">Belongs to the class I-like SAM-binding methyltransferase superfamily. BUD23/WBSCR22 family.</text>
</comment>
<evidence type="ECO:0000256" key="12">
    <source>
        <dbReference type="ARBA" id="ARBA00074415"/>
    </source>
</evidence>
<evidence type="ECO:0000313" key="17">
    <source>
        <dbReference type="EMBL" id="QES71278.1"/>
    </source>
</evidence>
<keyword evidence="6 17" id="KW-0808">Transferase</keyword>
<feature type="domain" description="18S rRNA (guanine(1575)-N(7))-methyltransferase Bud23 C-terminal" evidence="16">
    <location>
        <begin position="202"/>
        <end position="273"/>
    </location>
</feature>
<dbReference type="GO" id="GO:0016435">
    <property type="term" value="F:rRNA (guanine) methyltransferase activity"/>
    <property type="evidence" value="ECO:0007669"/>
    <property type="project" value="InterPro"/>
</dbReference>
<evidence type="ECO:0000256" key="9">
    <source>
        <dbReference type="ARBA" id="ARBA00050374"/>
    </source>
</evidence>
<dbReference type="EMBL" id="MN027591">
    <property type="protein sequence ID" value="QES71278.1"/>
    <property type="molecule type" value="mRNA"/>
</dbReference>
<dbReference type="SUPFAM" id="SSF53335">
    <property type="entry name" value="S-adenosyl-L-methionine-dependent methyltransferases"/>
    <property type="match status" value="1"/>
</dbReference>
<dbReference type="GO" id="GO:0070476">
    <property type="term" value="P:rRNA (guanine-N7)-methylation"/>
    <property type="evidence" value="ECO:0007669"/>
    <property type="project" value="InterPro"/>
</dbReference>
<keyword evidence="8" id="KW-0539">Nucleus</keyword>
<keyword evidence="4" id="KW-0963">Cytoplasm</keyword>
<evidence type="ECO:0000256" key="14">
    <source>
        <dbReference type="ARBA" id="ARBA00081208"/>
    </source>
</evidence>
<dbReference type="InterPro" id="IPR022238">
    <property type="entry name" value="Bud23_C"/>
</dbReference>
<feature type="domain" description="Methyltransferase type 11" evidence="15">
    <location>
        <begin position="56"/>
        <end position="126"/>
    </location>
</feature>
<evidence type="ECO:0000256" key="13">
    <source>
        <dbReference type="ARBA" id="ARBA00075516"/>
    </source>
</evidence>
<evidence type="ECO:0000259" key="15">
    <source>
        <dbReference type="Pfam" id="PF08241"/>
    </source>
</evidence>
<evidence type="ECO:0000256" key="2">
    <source>
        <dbReference type="ARBA" id="ARBA00004496"/>
    </source>
</evidence>
<reference evidence="17" key="1">
    <citation type="journal article" date="2019" name="Sci. Rep.">
        <title>Evaluation and Validation of Reference Genes for Quantitative Real-Time PCR in Helopeltis theivora Waterhouse (Hemiptera: Miridae).</title>
        <authorList>
            <person name="Wang Z."/>
            <person name="Meng Q."/>
            <person name="Zhu X."/>
            <person name="Sun S."/>
            <person name="Gao S."/>
            <person name="Gou Y."/>
            <person name="Liu A."/>
        </authorList>
    </citation>
    <scope>NUCLEOTIDE SEQUENCE</scope>
</reference>
<keyword evidence="7" id="KW-0949">S-adenosyl-L-methionine</keyword>
<sequence>MSGRRPEHQAPPDIFYNEIEARKYTSNSRIIDIQVQMSERALELLCLPEDESCLLLDLGCGSGLSGSVLEENGHVWVGMDISQAMLNVAVERGVEGDLVLSDLGQGVPFRAGMFDGAISVSAIQWLCNCDKKDHNPVKRLGAFFSLLYTSLSRCARAVFQFYPESPSQVELITTQATKAGFYGGLVVDYPNSTKAKKYFLVLMTGQSVALPKALGAENEEESRVQYGKQRLTYKQMKGKSLKKSRDWILEKKERRKRQGLEVRANSKFTGRRRCGKL</sequence>
<dbReference type="Gene3D" id="3.40.50.150">
    <property type="entry name" value="Vaccinia Virus protein VP39"/>
    <property type="match status" value="1"/>
</dbReference>
<evidence type="ECO:0000259" key="16">
    <source>
        <dbReference type="Pfam" id="PF12589"/>
    </source>
</evidence>
<dbReference type="InterPro" id="IPR029063">
    <property type="entry name" value="SAM-dependent_MTases_sf"/>
</dbReference>
<evidence type="ECO:0000256" key="5">
    <source>
        <dbReference type="ARBA" id="ARBA00022603"/>
    </source>
</evidence>
<proteinExistence type="evidence at transcript level"/>
<dbReference type="PANTHER" id="PTHR12734:SF0">
    <property type="entry name" value="18S RRNA (GUANINE-N(7))-METHYLTRANSFERASE-RELATED"/>
    <property type="match status" value="1"/>
</dbReference>
<evidence type="ECO:0000256" key="10">
    <source>
        <dbReference type="ARBA" id="ARBA00059355"/>
    </source>
</evidence>
<dbReference type="AlphaFoldDB" id="A0A5J6DQ39"/>
<dbReference type="GO" id="GO:0005737">
    <property type="term" value="C:cytoplasm"/>
    <property type="evidence" value="ECO:0007669"/>
    <property type="project" value="UniProtKB-SubCell"/>
</dbReference>
<dbReference type="GO" id="GO:0005730">
    <property type="term" value="C:nucleolus"/>
    <property type="evidence" value="ECO:0007669"/>
    <property type="project" value="UniProtKB-ARBA"/>
</dbReference>
<protein>
    <recommendedName>
        <fullName evidence="12">18S rRNA (guanine-N(7))-methyltransferase</fullName>
    </recommendedName>
    <alternativeName>
        <fullName evidence="14">Bud site selection protein 23 homolog</fullName>
    </alternativeName>
    <alternativeName>
        <fullName evidence="13">rRNA methyltransferase and ribosome maturation factor</fullName>
    </alternativeName>
</protein>
<keyword evidence="5 17" id="KW-0489">Methyltransferase</keyword>
<organism evidence="17">
    <name type="scientific">Helopeltis theivora</name>
    <dbReference type="NCBI Taxonomy" id="393766"/>
    <lineage>
        <taxon>Eukaryota</taxon>
        <taxon>Metazoa</taxon>
        <taxon>Ecdysozoa</taxon>
        <taxon>Arthropoda</taxon>
        <taxon>Hexapoda</taxon>
        <taxon>Insecta</taxon>
        <taxon>Pterygota</taxon>
        <taxon>Neoptera</taxon>
        <taxon>Paraneoptera</taxon>
        <taxon>Hemiptera</taxon>
        <taxon>Heteroptera</taxon>
        <taxon>Panheteroptera</taxon>
        <taxon>Cimicomorpha</taxon>
        <taxon>Miridae</taxon>
        <taxon>Monaloniini</taxon>
        <taxon>Helopeltis</taxon>
    </lineage>
</organism>
<comment type="catalytic activity">
    <reaction evidence="9">
        <text>a guanosine in 18S rRNA + S-adenosyl-L-methionine = an N(7)-methylguanosine in 18S rRNA + S-adenosyl-L-homocysteine</text>
        <dbReference type="Rhea" id="RHEA:54584"/>
        <dbReference type="Rhea" id="RHEA-COMP:13937"/>
        <dbReference type="Rhea" id="RHEA-COMP:13938"/>
        <dbReference type="ChEBI" id="CHEBI:57856"/>
        <dbReference type="ChEBI" id="CHEBI:59789"/>
        <dbReference type="ChEBI" id="CHEBI:74269"/>
        <dbReference type="ChEBI" id="CHEBI:74480"/>
    </reaction>
</comment>
<evidence type="ECO:0000256" key="4">
    <source>
        <dbReference type="ARBA" id="ARBA00022490"/>
    </source>
</evidence>
<evidence type="ECO:0000256" key="1">
    <source>
        <dbReference type="ARBA" id="ARBA00004123"/>
    </source>
</evidence>
<evidence type="ECO:0000256" key="6">
    <source>
        <dbReference type="ARBA" id="ARBA00022679"/>
    </source>
</evidence>
<dbReference type="PANTHER" id="PTHR12734">
    <property type="entry name" value="METHYLTRANSFERASE-RELATED"/>
    <property type="match status" value="1"/>
</dbReference>
<dbReference type="Pfam" id="PF12589">
    <property type="entry name" value="WBS_methylT"/>
    <property type="match status" value="1"/>
</dbReference>
<evidence type="ECO:0000256" key="11">
    <source>
        <dbReference type="ARBA" id="ARBA00064164"/>
    </source>
</evidence>
<dbReference type="FunFam" id="3.40.50.150:FF:000017">
    <property type="entry name" value="probable 18S rRNA (Guanine-N(7))-methyltransferase"/>
    <property type="match status" value="1"/>
</dbReference>
<accession>A0A5J6DQ39</accession>
<name>A0A5J6DQ39_9HEMI</name>
<dbReference type="Pfam" id="PF08241">
    <property type="entry name" value="Methyltransf_11"/>
    <property type="match status" value="1"/>
</dbReference>
<evidence type="ECO:0000256" key="8">
    <source>
        <dbReference type="ARBA" id="ARBA00023242"/>
    </source>
</evidence>
<dbReference type="InterPro" id="IPR013216">
    <property type="entry name" value="Methyltransf_11"/>
</dbReference>